<evidence type="ECO:0000313" key="3">
    <source>
        <dbReference type="Proteomes" id="UP001165423"/>
    </source>
</evidence>
<dbReference type="PANTHER" id="PTHR36966">
    <property type="entry name" value="REP-ASSOCIATED TYROSINE TRANSPOSASE"/>
    <property type="match status" value="1"/>
</dbReference>
<organism evidence="2 3">
    <name type="scientific">Cognatiluteimonas sedimenti</name>
    <dbReference type="NCBI Taxonomy" id="2927791"/>
    <lineage>
        <taxon>Bacteria</taxon>
        <taxon>Pseudomonadati</taxon>
        <taxon>Pseudomonadota</taxon>
        <taxon>Gammaproteobacteria</taxon>
        <taxon>Lysobacterales</taxon>
        <taxon>Lysobacteraceae</taxon>
        <taxon>Cognatiluteimonas</taxon>
    </lineage>
</organism>
<dbReference type="Gene3D" id="3.30.70.1290">
    <property type="entry name" value="Transposase IS200-like"/>
    <property type="match status" value="1"/>
</dbReference>
<dbReference type="SMART" id="SM01321">
    <property type="entry name" value="Y1_Tnp"/>
    <property type="match status" value="1"/>
</dbReference>
<feature type="domain" description="Transposase IS200-like" evidence="1">
    <location>
        <begin position="10"/>
        <end position="125"/>
    </location>
</feature>
<dbReference type="InterPro" id="IPR002686">
    <property type="entry name" value="Transposase_17"/>
</dbReference>
<accession>A0ABT0A6D9</accession>
<dbReference type="PANTHER" id="PTHR36966:SF1">
    <property type="entry name" value="REP-ASSOCIATED TYROSINE TRANSPOSASE"/>
    <property type="match status" value="1"/>
</dbReference>
<evidence type="ECO:0000259" key="1">
    <source>
        <dbReference type="SMART" id="SM01321"/>
    </source>
</evidence>
<reference evidence="2 3" key="1">
    <citation type="submission" date="2022-03" db="EMBL/GenBank/DDBJ databases">
        <title>Luteimonas soily sp. nov., a novel bacterium isolated from the soil.</title>
        <authorList>
            <person name="Zhang X."/>
        </authorList>
    </citation>
    <scope>NUCLEOTIDE SEQUENCE [LARGE SCALE GENOMIC DNA]</scope>
    <source>
        <strain evidence="2 3">50</strain>
    </source>
</reference>
<dbReference type="EMBL" id="JALGCL010000004">
    <property type="protein sequence ID" value="MCJ0826543.1"/>
    <property type="molecule type" value="Genomic_DNA"/>
</dbReference>
<protein>
    <submittedName>
        <fullName evidence="2">Transposase</fullName>
    </submittedName>
</protein>
<dbReference type="InterPro" id="IPR052715">
    <property type="entry name" value="RAYT_transposase"/>
</dbReference>
<proteinExistence type="predicted"/>
<dbReference type="SUPFAM" id="SSF143422">
    <property type="entry name" value="Transposase IS200-like"/>
    <property type="match status" value="1"/>
</dbReference>
<dbReference type="Proteomes" id="UP001165423">
    <property type="component" value="Unassembled WGS sequence"/>
</dbReference>
<dbReference type="NCBIfam" id="NF047646">
    <property type="entry name" value="REP_Tyr_transpos"/>
    <property type="match status" value="1"/>
</dbReference>
<comment type="caution">
    <text evidence="2">The sequence shown here is derived from an EMBL/GenBank/DDBJ whole genome shotgun (WGS) entry which is preliminary data.</text>
</comment>
<dbReference type="RefSeq" id="WP_243322143.1">
    <property type="nucleotide sequence ID" value="NZ_JALGCL010000004.1"/>
</dbReference>
<keyword evidence="3" id="KW-1185">Reference proteome</keyword>
<dbReference type="Pfam" id="PF01797">
    <property type="entry name" value="Y1_Tnp"/>
    <property type="match status" value="1"/>
</dbReference>
<dbReference type="InterPro" id="IPR036515">
    <property type="entry name" value="Transposase_17_sf"/>
</dbReference>
<gene>
    <name evidence="2" type="ORF">MQC88_11370</name>
</gene>
<evidence type="ECO:0000313" key="2">
    <source>
        <dbReference type="EMBL" id="MCJ0826543.1"/>
    </source>
</evidence>
<sequence length="151" mass="16679">MALRIGRWSIPGQVYLVTFTTAFRKPHFRPAAVASDAARMLAAADGWQATQLLAWVLMPDHWHGLVELGEGDDLSHRIGAIKGATARRLGQLYPQLGPVWANGFHDRGLRHDNEIRAAARYLVLNPVRSGLVRSAGQYPYWDAVWVGGARG</sequence>
<name>A0ABT0A6D9_9GAMM</name>